<dbReference type="AlphaFoldDB" id="A0A9X3X9V0"/>
<gene>
    <name evidence="2" type="ORF">KEG57_25985</name>
</gene>
<feature type="compositionally biased region" description="Basic and acidic residues" evidence="1">
    <location>
        <begin position="109"/>
        <end position="158"/>
    </location>
</feature>
<accession>A0A9X3X9V0</accession>
<dbReference type="RefSeq" id="WP_272424618.1">
    <property type="nucleotide sequence ID" value="NZ_JAGTJJ010000017.1"/>
</dbReference>
<proteinExistence type="predicted"/>
<evidence type="ECO:0000256" key="1">
    <source>
        <dbReference type="SAM" id="MobiDB-lite"/>
    </source>
</evidence>
<evidence type="ECO:0000313" key="2">
    <source>
        <dbReference type="EMBL" id="MDC3983986.1"/>
    </source>
</evidence>
<sequence length="158" mass="16449">MTPKARSASIDAGSLPALSPLAAFALAQADGTRSIADIAALAAATGTDGWTRDAVFRALDELADLGLLEARVAPPAGGPRVRRGPTVESAPALGVSPGMPLWASDDDDGSRKNQEEKEKRHAEQSDKKKSGKDKDKEQGARGAEQSDKRTAEQSDKGS</sequence>
<organism evidence="2 3">
    <name type="scientific">Polyangium jinanense</name>
    <dbReference type="NCBI Taxonomy" id="2829994"/>
    <lineage>
        <taxon>Bacteria</taxon>
        <taxon>Pseudomonadati</taxon>
        <taxon>Myxococcota</taxon>
        <taxon>Polyangia</taxon>
        <taxon>Polyangiales</taxon>
        <taxon>Polyangiaceae</taxon>
        <taxon>Polyangium</taxon>
    </lineage>
</organism>
<reference evidence="2 3" key="1">
    <citation type="submission" date="2021-04" db="EMBL/GenBank/DDBJ databases">
        <title>Genome analysis of Polyangium sp.</title>
        <authorList>
            <person name="Li Y."/>
            <person name="Wang J."/>
        </authorList>
    </citation>
    <scope>NUCLEOTIDE SEQUENCE [LARGE SCALE GENOMIC DNA]</scope>
    <source>
        <strain evidence="2 3">SDU14</strain>
    </source>
</reference>
<feature type="region of interest" description="Disordered" evidence="1">
    <location>
        <begin position="73"/>
        <end position="158"/>
    </location>
</feature>
<name>A0A9X3X9V0_9BACT</name>
<protein>
    <submittedName>
        <fullName evidence="2">Uncharacterized protein</fullName>
    </submittedName>
</protein>
<dbReference type="Proteomes" id="UP001151081">
    <property type="component" value="Unassembled WGS sequence"/>
</dbReference>
<comment type="caution">
    <text evidence="2">The sequence shown here is derived from an EMBL/GenBank/DDBJ whole genome shotgun (WGS) entry which is preliminary data.</text>
</comment>
<keyword evidence="3" id="KW-1185">Reference proteome</keyword>
<dbReference type="EMBL" id="JAGTJJ010000017">
    <property type="protein sequence ID" value="MDC3983986.1"/>
    <property type="molecule type" value="Genomic_DNA"/>
</dbReference>
<evidence type="ECO:0000313" key="3">
    <source>
        <dbReference type="Proteomes" id="UP001151081"/>
    </source>
</evidence>